<comment type="pathway">
    <text evidence="1 9">Amino-acid biosynthesis; L-tryptophan biosynthesis; L-tryptophan from chorismate: step 2/5.</text>
</comment>
<dbReference type="EMBL" id="AXNT01000138">
    <property type="protein sequence ID" value="KGM01050.1"/>
    <property type="molecule type" value="Genomic_DNA"/>
</dbReference>
<feature type="binding site" evidence="9">
    <location>
        <position position="96"/>
    </location>
    <ligand>
        <name>Mg(2+)</name>
        <dbReference type="ChEBI" id="CHEBI:18420"/>
        <label>1</label>
    </ligand>
</feature>
<dbReference type="Pfam" id="PF02885">
    <property type="entry name" value="Glycos_trans_3N"/>
    <property type="match status" value="1"/>
</dbReference>
<evidence type="ECO:0000256" key="9">
    <source>
        <dbReference type="HAMAP-Rule" id="MF_00211"/>
    </source>
</evidence>
<dbReference type="InterPro" id="IPR000312">
    <property type="entry name" value="Glycosyl_Trfase_fam3"/>
</dbReference>
<name>A0A0A0B2L6_9CELL</name>
<evidence type="ECO:0000313" key="12">
    <source>
        <dbReference type="EMBL" id="KGM01050.1"/>
    </source>
</evidence>
<dbReference type="SUPFAM" id="SSF52418">
    <property type="entry name" value="Nucleoside phosphorylase/phosphoribosyltransferase catalytic domain"/>
    <property type="match status" value="1"/>
</dbReference>
<dbReference type="Pfam" id="PF00591">
    <property type="entry name" value="Glycos_transf_3"/>
    <property type="match status" value="1"/>
</dbReference>
<dbReference type="GO" id="GO:0004048">
    <property type="term" value="F:anthranilate phosphoribosyltransferase activity"/>
    <property type="evidence" value="ECO:0007669"/>
    <property type="project" value="UniProtKB-UniRule"/>
</dbReference>
<dbReference type="InterPro" id="IPR017459">
    <property type="entry name" value="Glycosyl_Trfase_fam3_N_dom"/>
</dbReference>
<keyword evidence="9" id="KW-0460">Magnesium</keyword>
<feature type="binding site" evidence="9">
    <location>
        <begin position="94"/>
        <end position="97"/>
    </location>
    <ligand>
        <name>5-phospho-alpha-D-ribose 1-diphosphate</name>
        <dbReference type="ChEBI" id="CHEBI:58017"/>
    </ligand>
</feature>
<dbReference type="UniPathway" id="UPA00035">
    <property type="reaction ID" value="UER00041"/>
</dbReference>
<accession>A0A0A0B2L6</accession>
<evidence type="ECO:0000256" key="8">
    <source>
        <dbReference type="ARBA" id="ARBA00061188"/>
    </source>
</evidence>
<evidence type="ECO:0000256" key="4">
    <source>
        <dbReference type="ARBA" id="ARBA00022679"/>
    </source>
</evidence>
<keyword evidence="3 9" id="KW-0328">Glycosyltransferase</keyword>
<comment type="catalytic activity">
    <reaction evidence="7 9">
        <text>N-(5-phospho-beta-D-ribosyl)anthranilate + diphosphate = 5-phospho-alpha-D-ribose 1-diphosphate + anthranilate</text>
        <dbReference type="Rhea" id="RHEA:11768"/>
        <dbReference type="ChEBI" id="CHEBI:16567"/>
        <dbReference type="ChEBI" id="CHEBI:18277"/>
        <dbReference type="ChEBI" id="CHEBI:33019"/>
        <dbReference type="ChEBI" id="CHEBI:58017"/>
        <dbReference type="EC" id="2.4.2.18"/>
    </reaction>
</comment>
<protein>
    <recommendedName>
        <fullName evidence="9">Anthranilate phosphoribosyltransferase</fullName>
        <ecNumber evidence="9">2.4.2.18</ecNumber>
    </recommendedName>
</protein>
<dbReference type="GO" id="GO:0005829">
    <property type="term" value="C:cytosol"/>
    <property type="evidence" value="ECO:0007669"/>
    <property type="project" value="TreeGrafter"/>
</dbReference>
<evidence type="ECO:0000313" key="13">
    <source>
        <dbReference type="Proteomes" id="UP000029833"/>
    </source>
</evidence>
<feature type="binding site" evidence="9">
    <location>
        <position position="84"/>
    </location>
    <ligand>
        <name>5-phospho-alpha-D-ribose 1-diphosphate</name>
        <dbReference type="ChEBI" id="CHEBI:58017"/>
    </ligand>
</feature>
<dbReference type="GO" id="GO:0000287">
    <property type="term" value="F:magnesium ion binding"/>
    <property type="evidence" value="ECO:0007669"/>
    <property type="project" value="UniProtKB-UniRule"/>
</dbReference>
<feature type="binding site" evidence="9">
    <location>
        <position position="229"/>
    </location>
    <ligand>
        <name>Mg(2+)</name>
        <dbReference type="ChEBI" id="CHEBI:18420"/>
        <label>1</label>
    </ligand>
</feature>
<evidence type="ECO:0000256" key="5">
    <source>
        <dbReference type="ARBA" id="ARBA00022822"/>
    </source>
</evidence>
<keyword evidence="9" id="KW-0479">Metal-binding</keyword>
<sequence length="348" mass="35809">MSGEHTWSDLLTALVQGRDLTREQAAWAMGEIMAGGASPARVSAFLVGLRSKGETVEEFRALADVMLANAHRFTVPGRSVDIVGSGGDRTHTVNISTMAAIVIAGTGLRVVKHGGRAASSSSGSADVLEALGIRLDQPVERVAGLVTEVGITFCFAQVFHPSMRHAAVVRRELGIATAFNFLGPVTNPAQPAASAIGVADARMAGLVAGVLAARGSSALVFRGDDGLDELAPTGPARVWEVRAGDVVEHRLDPAADLGLTPVTIADLRGEDAAFNAGVVRQVLAGEPVASRETVLLNAAAGIVADGTLPGTGEGPLVERLRAGMELARRAVDDGAAAAVLERWRAAAV</sequence>
<comment type="similarity">
    <text evidence="8">In the C-terminal section; belongs to the anthranilate phosphoribosyltransferase family.</text>
</comment>
<dbReference type="RefSeq" id="WP_034633823.1">
    <property type="nucleotide sequence ID" value="NZ_AXNT01000138.1"/>
</dbReference>
<dbReference type="SUPFAM" id="SSF47648">
    <property type="entry name" value="Nucleoside phosphorylase/phosphoribosyltransferase N-terminal domain"/>
    <property type="match status" value="1"/>
</dbReference>
<keyword evidence="5 9" id="KW-0822">Tryptophan biosynthesis</keyword>
<feature type="binding site" evidence="9">
    <location>
        <position position="228"/>
    </location>
    <ligand>
        <name>Mg(2+)</name>
        <dbReference type="ChEBI" id="CHEBI:18420"/>
        <label>2</label>
    </ligand>
</feature>
<feature type="binding site" evidence="9">
    <location>
        <position position="229"/>
    </location>
    <ligand>
        <name>Mg(2+)</name>
        <dbReference type="ChEBI" id="CHEBI:18420"/>
        <label>2</label>
    </ligand>
</feature>
<dbReference type="NCBIfam" id="TIGR01245">
    <property type="entry name" value="trpD"/>
    <property type="match status" value="1"/>
</dbReference>
<evidence type="ECO:0000256" key="6">
    <source>
        <dbReference type="ARBA" id="ARBA00023141"/>
    </source>
</evidence>
<dbReference type="PANTHER" id="PTHR43285:SF2">
    <property type="entry name" value="ANTHRANILATE PHOSPHORIBOSYLTRANSFERASE"/>
    <property type="match status" value="1"/>
</dbReference>
<keyword evidence="4 9" id="KW-0808">Transferase</keyword>
<organism evidence="12 13">
    <name type="scientific">Cellulomonas cellasea DSM 20118</name>
    <dbReference type="NCBI Taxonomy" id="1408250"/>
    <lineage>
        <taxon>Bacteria</taxon>
        <taxon>Bacillati</taxon>
        <taxon>Actinomycetota</taxon>
        <taxon>Actinomycetes</taxon>
        <taxon>Micrococcales</taxon>
        <taxon>Cellulomonadaceae</taxon>
        <taxon>Cellulomonas</taxon>
    </lineage>
</organism>
<dbReference type="InterPro" id="IPR005940">
    <property type="entry name" value="Anthranilate_Pribosyl_Tfrase"/>
</dbReference>
<dbReference type="AlphaFoldDB" id="A0A0A0B2L6"/>
<dbReference type="InterPro" id="IPR036320">
    <property type="entry name" value="Glycosyl_Trfase_fam3_N_dom_sf"/>
</dbReference>
<feature type="domain" description="Glycosyl transferase family 3" evidence="10">
    <location>
        <begin position="78"/>
        <end position="336"/>
    </location>
</feature>
<evidence type="ECO:0000256" key="7">
    <source>
        <dbReference type="ARBA" id="ARBA00052328"/>
    </source>
</evidence>
<evidence type="ECO:0000256" key="1">
    <source>
        <dbReference type="ARBA" id="ARBA00004907"/>
    </source>
</evidence>
<reference evidence="12 13" key="1">
    <citation type="submission" date="2013-10" db="EMBL/GenBank/DDBJ databases">
        <authorList>
            <person name="Wang G."/>
            <person name="Zhuang W."/>
        </authorList>
    </citation>
    <scope>NUCLEOTIDE SEQUENCE [LARGE SCALE GENOMIC DNA]</scope>
    <source>
        <strain evidence="12 13">DSM 20118</strain>
    </source>
</reference>
<gene>
    <name evidence="9" type="primary">trpD</name>
    <name evidence="12" type="ORF">Q760_04215</name>
</gene>
<comment type="caution">
    <text evidence="9">Lacks conserved residue(s) required for the propagation of feature annotation.</text>
</comment>
<dbReference type="Gene3D" id="3.40.1030.10">
    <property type="entry name" value="Nucleoside phosphorylase/phosphoribosyltransferase catalytic domain"/>
    <property type="match status" value="1"/>
</dbReference>
<dbReference type="HAMAP" id="MF_00211">
    <property type="entry name" value="TrpD"/>
    <property type="match status" value="1"/>
</dbReference>
<dbReference type="GO" id="GO:0000162">
    <property type="term" value="P:L-tryptophan biosynthetic process"/>
    <property type="evidence" value="ECO:0007669"/>
    <property type="project" value="UniProtKB-UniRule"/>
</dbReference>
<dbReference type="OrthoDB" id="9806430at2"/>
<dbReference type="FunFam" id="3.40.1030.10:FF:000002">
    <property type="entry name" value="Anthranilate phosphoribosyltransferase"/>
    <property type="match status" value="1"/>
</dbReference>
<keyword evidence="6 9" id="KW-0057">Aromatic amino acid biosynthesis</keyword>
<comment type="function">
    <text evidence="9">Catalyzes the transfer of the phosphoribosyl group of 5-phosphorylribose-1-pyrophosphate (PRPP) to anthranilate to yield N-(5'-phosphoribosyl)-anthranilate (PRA).</text>
</comment>
<comment type="cofactor">
    <cofactor evidence="9">
        <name>Mg(2+)</name>
        <dbReference type="ChEBI" id="CHEBI:18420"/>
    </cofactor>
    <text evidence="9">Binds 2 magnesium ions per monomer.</text>
</comment>
<evidence type="ECO:0000256" key="2">
    <source>
        <dbReference type="ARBA" id="ARBA00022605"/>
    </source>
</evidence>
<dbReference type="Proteomes" id="UP000029833">
    <property type="component" value="Unassembled WGS sequence"/>
</dbReference>
<comment type="subunit">
    <text evidence="9">Homodimer.</text>
</comment>
<feature type="binding site" evidence="9">
    <location>
        <begin position="87"/>
        <end position="88"/>
    </location>
    <ligand>
        <name>5-phospho-alpha-D-ribose 1-diphosphate</name>
        <dbReference type="ChEBI" id="CHEBI:58017"/>
    </ligand>
</feature>
<feature type="binding site" evidence="9">
    <location>
        <position position="84"/>
    </location>
    <ligand>
        <name>anthranilate</name>
        <dbReference type="ChEBI" id="CHEBI:16567"/>
        <label>1</label>
    </ligand>
</feature>
<dbReference type="Gene3D" id="1.20.970.10">
    <property type="entry name" value="Transferase, Pyrimidine Nucleoside Phosphorylase, Chain C"/>
    <property type="match status" value="1"/>
</dbReference>
<evidence type="ECO:0000259" key="11">
    <source>
        <dbReference type="Pfam" id="PF02885"/>
    </source>
</evidence>
<evidence type="ECO:0000256" key="3">
    <source>
        <dbReference type="ARBA" id="ARBA00022676"/>
    </source>
</evidence>
<feature type="domain" description="Glycosyl transferase family 3 N-terminal" evidence="11">
    <location>
        <begin position="9"/>
        <end position="70"/>
    </location>
</feature>
<comment type="caution">
    <text evidence="12">The sequence shown here is derived from an EMBL/GenBank/DDBJ whole genome shotgun (WGS) entry which is preliminary data.</text>
</comment>
<keyword evidence="13" id="KW-1185">Reference proteome</keyword>
<keyword evidence="2 9" id="KW-0028">Amino-acid biosynthesis</keyword>
<evidence type="ECO:0000259" key="10">
    <source>
        <dbReference type="Pfam" id="PF00591"/>
    </source>
</evidence>
<feature type="binding site" evidence="9">
    <location>
        <position position="92"/>
    </location>
    <ligand>
        <name>5-phospho-alpha-D-ribose 1-diphosphate</name>
        <dbReference type="ChEBI" id="CHEBI:58017"/>
    </ligand>
</feature>
<proteinExistence type="inferred from homology"/>
<feature type="binding site" evidence="9">
    <location>
        <begin position="112"/>
        <end position="120"/>
    </location>
    <ligand>
        <name>5-phospho-alpha-D-ribose 1-diphosphate</name>
        <dbReference type="ChEBI" id="CHEBI:58017"/>
    </ligand>
</feature>
<dbReference type="PANTHER" id="PTHR43285">
    <property type="entry name" value="ANTHRANILATE PHOSPHORIBOSYLTRANSFERASE"/>
    <property type="match status" value="1"/>
</dbReference>
<dbReference type="InterPro" id="IPR035902">
    <property type="entry name" value="Nuc_phospho_transferase"/>
</dbReference>
<feature type="binding site" evidence="9">
    <location>
        <position position="124"/>
    </location>
    <ligand>
        <name>5-phospho-alpha-D-ribose 1-diphosphate</name>
        <dbReference type="ChEBI" id="CHEBI:58017"/>
    </ligand>
</feature>
<feature type="binding site" evidence="9">
    <location>
        <position position="170"/>
    </location>
    <ligand>
        <name>anthranilate</name>
        <dbReference type="ChEBI" id="CHEBI:16567"/>
        <label>2</label>
    </ligand>
</feature>
<dbReference type="STRING" id="1408250.Q760_04215"/>
<comment type="similarity">
    <text evidence="9">Belongs to the anthranilate phosphoribosyltransferase family.</text>
</comment>
<dbReference type="EC" id="2.4.2.18" evidence="9"/>